<keyword evidence="2" id="KW-1185">Reference proteome</keyword>
<organism evidence="1 2">
    <name type="scientific">Blastococcus mobilis</name>
    <dbReference type="NCBI Taxonomy" id="1938746"/>
    <lineage>
        <taxon>Bacteria</taxon>
        <taxon>Bacillati</taxon>
        <taxon>Actinomycetota</taxon>
        <taxon>Actinomycetes</taxon>
        <taxon>Geodermatophilales</taxon>
        <taxon>Geodermatophilaceae</taxon>
        <taxon>Blastococcus</taxon>
    </lineage>
</organism>
<reference evidence="1 2" key="1">
    <citation type="submission" date="2017-06" db="EMBL/GenBank/DDBJ databases">
        <authorList>
            <person name="Kim H.J."/>
            <person name="Triplett B.A."/>
        </authorList>
    </citation>
    <scope>NUCLEOTIDE SEQUENCE [LARGE SCALE GENOMIC DNA]</scope>
    <source>
        <strain evidence="1 2">DSM 44272</strain>
    </source>
</reference>
<dbReference type="Proteomes" id="UP000198403">
    <property type="component" value="Unassembled WGS sequence"/>
</dbReference>
<dbReference type="AlphaFoldDB" id="A0A239AIH4"/>
<dbReference type="RefSeq" id="WP_089338949.1">
    <property type="nucleotide sequence ID" value="NZ_FZNO01000046.1"/>
</dbReference>
<evidence type="ECO:0000313" key="1">
    <source>
        <dbReference type="EMBL" id="SNR95445.1"/>
    </source>
</evidence>
<accession>A0A239AIH4</accession>
<protein>
    <submittedName>
        <fullName evidence="1">Uncharacterized protein</fullName>
    </submittedName>
</protein>
<evidence type="ECO:0000313" key="2">
    <source>
        <dbReference type="Proteomes" id="UP000198403"/>
    </source>
</evidence>
<gene>
    <name evidence="1" type="ORF">SAMN06272737_14613</name>
</gene>
<sequence>MTPQARELIAAVEQLQAGRAWLGSLLAEVADTAADAGPDMGAVVALPADLLAEIRAALAASP</sequence>
<dbReference type="EMBL" id="FZNO01000046">
    <property type="protein sequence ID" value="SNR95445.1"/>
    <property type="molecule type" value="Genomic_DNA"/>
</dbReference>
<name>A0A239AIH4_9ACTN</name>
<proteinExistence type="predicted"/>